<evidence type="ECO:0000259" key="11">
    <source>
        <dbReference type="PROSITE" id="PS51712"/>
    </source>
</evidence>
<dbReference type="PANTHER" id="PTHR43834:SF6">
    <property type="entry name" value="GTPASE DER"/>
    <property type="match status" value="1"/>
</dbReference>
<dbReference type="PANTHER" id="PTHR43834">
    <property type="entry name" value="GTPASE DER"/>
    <property type="match status" value="1"/>
</dbReference>
<evidence type="ECO:0000256" key="8">
    <source>
        <dbReference type="HAMAP-Rule" id="MF_00195"/>
    </source>
</evidence>
<evidence type="ECO:0000256" key="3">
    <source>
        <dbReference type="ARBA" id="ARBA00022517"/>
    </source>
</evidence>
<dbReference type="InterPro" id="IPR016484">
    <property type="entry name" value="GTPase_Der"/>
</dbReference>
<proteinExistence type="inferred from homology"/>
<dbReference type="HAMAP" id="MF_00195">
    <property type="entry name" value="GTPase_Der"/>
    <property type="match status" value="1"/>
</dbReference>
<dbReference type="AlphaFoldDB" id="A0A845MCP1"/>
<name>A0A845MCP1_9PROT</name>
<comment type="caution">
    <text evidence="12">The sequence shown here is derived from an EMBL/GenBank/DDBJ whole genome shotgun (WGS) entry which is preliminary data.</text>
</comment>
<comment type="function">
    <text evidence="8 10">GTPase that plays an essential role in the late steps of ribosome biogenesis.</text>
</comment>
<gene>
    <name evidence="8 12" type="primary">der</name>
    <name evidence="12" type="ORF">GQF03_03715</name>
</gene>
<keyword evidence="13" id="KW-1185">Reference proteome</keyword>
<evidence type="ECO:0000313" key="13">
    <source>
        <dbReference type="Proteomes" id="UP000445696"/>
    </source>
</evidence>
<dbReference type="Pfam" id="PF01926">
    <property type="entry name" value="MMR_HSR1"/>
    <property type="match status" value="2"/>
</dbReference>
<dbReference type="InterPro" id="IPR027417">
    <property type="entry name" value="P-loop_NTPase"/>
</dbReference>
<dbReference type="InterPro" id="IPR032859">
    <property type="entry name" value="KH_dom-like"/>
</dbReference>
<dbReference type="Gene3D" id="3.30.300.20">
    <property type="match status" value="1"/>
</dbReference>
<evidence type="ECO:0000313" key="12">
    <source>
        <dbReference type="EMBL" id="MZR21431.1"/>
    </source>
</evidence>
<feature type="binding site" evidence="8">
    <location>
        <begin position="296"/>
        <end position="299"/>
    </location>
    <ligand>
        <name>GTP</name>
        <dbReference type="ChEBI" id="CHEBI:37565"/>
        <label>2</label>
    </ligand>
</feature>
<keyword evidence="5 8" id="KW-0547">Nucleotide-binding</keyword>
<dbReference type="Pfam" id="PF14714">
    <property type="entry name" value="KH_dom-like"/>
    <property type="match status" value="1"/>
</dbReference>
<evidence type="ECO:0000256" key="6">
    <source>
        <dbReference type="ARBA" id="ARBA00023134"/>
    </source>
</evidence>
<accession>A0A845MCP1</accession>
<dbReference type="Gene3D" id="3.40.50.300">
    <property type="entry name" value="P-loop containing nucleotide triphosphate hydrolases"/>
    <property type="match status" value="2"/>
</dbReference>
<reference evidence="12 13" key="1">
    <citation type="journal article" date="2014" name="Int. J. Syst. Evol. Microbiol.">
        <title>Sneathiella chungangensis sp. nov., isolated from a marine sand, and emended description of the genus Sneathiella.</title>
        <authorList>
            <person name="Siamphan C."/>
            <person name="Kim H."/>
            <person name="Lee J.S."/>
            <person name="Kim W."/>
        </authorList>
    </citation>
    <scope>NUCLEOTIDE SEQUENCE [LARGE SCALE GENOMIC DNA]</scope>
    <source>
        <strain evidence="12 13">KCTC 32476</strain>
    </source>
</reference>
<keyword evidence="3 8" id="KW-0690">Ribosome biogenesis</keyword>
<feature type="binding site" evidence="8">
    <location>
        <begin position="119"/>
        <end position="122"/>
    </location>
    <ligand>
        <name>GTP</name>
        <dbReference type="ChEBI" id="CHEBI:37565"/>
        <label>1</label>
    </ligand>
</feature>
<feature type="binding site" evidence="8">
    <location>
        <begin position="231"/>
        <end position="235"/>
    </location>
    <ligand>
        <name>GTP</name>
        <dbReference type="ChEBI" id="CHEBI:37565"/>
        <label>2</label>
    </ligand>
</feature>
<dbReference type="Proteomes" id="UP000445696">
    <property type="component" value="Unassembled WGS sequence"/>
</dbReference>
<dbReference type="GO" id="GO:0042254">
    <property type="term" value="P:ribosome biogenesis"/>
    <property type="evidence" value="ECO:0007669"/>
    <property type="project" value="UniProtKB-KW"/>
</dbReference>
<dbReference type="SUPFAM" id="SSF52540">
    <property type="entry name" value="P-loop containing nucleoside triphosphate hydrolases"/>
    <property type="match status" value="2"/>
</dbReference>
<dbReference type="CDD" id="cd01895">
    <property type="entry name" value="EngA2"/>
    <property type="match status" value="1"/>
</dbReference>
<dbReference type="InterPro" id="IPR006073">
    <property type="entry name" value="GTP-bd"/>
</dbReference>
<evidence type="ECO:0000256" key="2">
    <source>
        <dbReference type="ARBA" id="ARBA00020953"/>
    </source>
</evidence>
<dbReference type="PRINTS" id="PR00326">
    <property type="entry name" value="GTP1OBG"/>
</dbReference>
<dbReference type="InterPro" id="IPR005225">
    <property type="entry name" value="Small_GTP-bd"/>
</dbReference>
<dbReference type="PIRSF" id="PIRSF006485">
    <property type="entry name" value="GTP-binding_EngA"/>
    <property type="match status" value="1"/>
</dbReference>
<dbReference type="EMBL" id="WTVA01000001">
    <property type="protein sequence ID" value="MZR21431.1"/>
    <property type="molecule type" value="Genomic_DNA"/>
</dbReference>
<sequence length="445" mass="49490">MSFTVAIIGRPNVGKSTLFNRLVGKKLALVDDTPGVTRDRREGEASIGNLKFKVIDTAGLEEKFDDSLEARMRRQTEIALEEADVALMLIDARIGITPLDKHFAGWLRKSKTPVILVANKCEGKAGMPGLMESFSLGLGEPIALSAEHGEGMAELFDVLLPFEKQEADEDAEEEEKPLQLAIVGRPNAGKSTLVNYLIGEDRMLTGPEAGVTRDSIAVEWTYEGRAVKLVDTAGLRKKARVQQKLEKLSVADSLRVIRMAEVVVLLIDGEESFEKQDLTIAAHVIEEGRALVIAVNKWDTVKDRQGALKLIRDRLSISLPQVRGVPVITISALSGRGVDRLMPAVMEVYDLWNTRISTARLNRWLEVMLEQHPPPMAKGRRLKIRYMTQVKARPPTFSLFMSSRGELPESYLRYLVNGLRTDFNLPAVPIRIFPRTGKNPYVDKG</sequence>
<dbReference type="FunFam" id="3.40.50.300:FF:000057">
    <property type="entry name" value="GTPase Der"/>
    <property type="match status" value="1"/>
</dbReference>
<dbReference type="InterPro" id="IPR015946">
    <property type="entry name" value="KH_dom-like_a/b"/>
</dbReference>
<dbReference type="FunFam" id="3.40.50.300:FF:000040">
    <property type="entry name" value="GTPase Der"/>
    <property type="match status" value="1"/>
</dbReference>
<feature type="binding site" evidence="8">
    <location>
        <begin position="56"/>
        <end position="60"/>
    </location>
    <ligand>
        <name>GTP</name>
        <dbReference type="ChEBI" id="CHEBI:37565"/>
        <label>1</label>
    </ligand>
</feature>
<comment type="subunit">
    <text evidence="8">Associates with the 50S ribosomal subunit.</text>
</comment>
<evidence type="ECO:0000256" key="7">
    <source>
        <dbReference type="ARBA" id="ARBA00032345"/>
    </source>
</evidence>
<dbReference type="InterPro" id="IPR031166">
    <property type="entry name" value="G_ENGA"/>
</dbReference>
<comment type="similarity">
    <text evidence="1 8 9 10">Belongs to the TRAFAC class TrmE-Era-EngA-EngB-Septin-like GTPase superfamily. EngA (Der) GTPase family.</text>
</comment>
<evidence type="ECO:0000256" key="9">
    <source>
        <dbReference type="PROSITE-ProRule" id="PRU01049"/>
    </source>
</evidence>
<keyword evidence="6 8" id="KW-0342">GTP-binding</keyword>
<feature type="domain" description="EngA-type G" evidence="11">
    <location>
        <begin position="178"/>
        <end position="353"/>
    </location>
</feature>
<feature type="domain" description="EngA-type G" evidence="11">
    <location>
        <begin position="3"/>
        <end position="167"/>
    </location>
</feature>
<dbReference type="OrthoDB" id="9805918at2"/>
<evidence type="ECO:0000256" key="4">
    <source>
        <dbReference type="ARBA" id="ARBA00022737"/>
    </source>
</evidence>
<dbReference type="NCBIfam" id="TIGR00231">
    <property type="entry name" value="small_GTP"/>
    <property type="match status" value="2"/>
</dbReference>
<feature type="binding site" evidence="8">
    <location>
        <begin position="184"/>
        <end position="191"/>
    </location>
    <ligand>
        <name>GTP</name>
        <dbReference type="ChEBI" id="CHEBI:37565"/>
        <label>2</label>
    </ligand>
</feature>
<organism evidence="12 13">
    <name type="scientific">Sneathiella chungangensis</name>
    <dbReference type="NCBI Taxonomy" id="1418234"/>
    <lineage>
        <taxon>Bacteria</taxon>
        <taxon>Pseudomonadati</taxon>
        <taxon>Pseudomonadota</taxon>
        <taxon>Alphaproteobacteria</taxon>
        <taxon>Sneathiellales</taxon>
        <taxon>Sneathiellaceae</taxon>
        <taxon>Sneathiella</taxon>
    </lineage>
</organism>
<evidence type="ECO:0000256" key="5">
    <source>
        <dbReference type="ARBA" id="ARBA00022741"/>
    </source>
</evidence>
<keyword evidence="4 10" id="KW-0677">Repeat</keyword>
<evidence type="ECO:0000256" key="1">
    <source>
        <dbReference type="ARBA" id="ARBA00008279"/>
    </source>
</evidence>
<dbReference type="RefSeq" id="WP_161337828.1">
    <property type="nucleotide sequence ID" value="NZ_JBHSDG010000002.1"/>
</dbReference>
<dbReference type="NCBIfam" id="TIGR03594">
    <property type="entry name" value="GTPase_EngA"/>
    <property type="match status" value="1"/>
</dbReference>
<dbReference type="FunFam" id="3.30.300.20:FF:000004">
    <property type="entry name" value="GTPase Der"/>
    <property type="match status" value="1"/>
</dbReference>
<dbReference type="GO" id="GO:0005525">
    <property type="term" value="F:GTP binding"/>
    <property type="evidence" value="ECO:0007669"/>
    <property type="project" value="UniProtKB-UniRule"/>
</dbReference>
<evidence type="ECO:0000256" key="10">
    <source>
        <dbReference type="RuleBase" id="RU004481"/>
    </source>
</evidence>
<protein>
    <recommendedName>
        <fullName evidence="2 8">GTPase Der</fullName>
    </recommendedName>
    <alternativeName>
        <fullName evidence="7 8">GTP-binding protein EngA</fullName>
    </alternativeName>
</protein>
<feature type="binding site" evidence="8">
    <location>
        <begin position="9"/>
        <end position="16"/>
    </location>
    <ligand>
        <name>GTP</name>
        <dbReference type="ChEBI" id="CHEBI:37565"/>
        <label>1</label>
    </ligand>
</feature>
<dbReference type="PROSITE" id="PS51712">
    <property type="entry name" value="G_ENGA"/>
    <property type="match status" value="2"/>
</dbReference>
<dbReference type="CDD" id="cd01894">
    <property type="entry name" value="EngA1"/>
    <property type="match status" value="1"/>
</dbReference>